<evidence type="ECO:0000256" key="1">
    <source>
        <dbReference type="ARBA" id="ARBA00038240"/>
    </source>
</evidence>
<evidence type="ECO:0000313" key="3">
    <source>
        <dbReference type="EMBL" id="PKK88958.1"/>
    </source>
</evidence>
<comment type="similarity">
    <text evidence="1">Belongs to the pseudomonas-type ThrB family.</text>
</comment>
<comment type="caution">
    <text evidence="3">The sequence shown here is derived from an EMBL/GenBank/DDBJ whole genome shotgun (WGS) entry which is preliminary data.</text>
</comment>
<dbReference type="PANTHER" id="PTHR21064">
    <property type="entry name" value="AMINOGLYCOSIDE PHOSPHOTRANSFERASE DOMAIN-CONTAINING PROTEIN-RELATED"/>
    <property type="match status" value="1"/>
</dbReference>
<sequence>MEKWIDELMNPSVIDIAMDGWGLCGKPLLLGDCENYVYQMPGDSSENFILRVTHSSHRTAREVESEFHWMDHLVAEGAPICSPLASAKGFRTLEIPASDGSVFTAAVFREARGSWVMNPAIREEEGQNEESRSAEFAWGAQVFRRWGEALGVMHRATVKYSPNPALPQRPHWKQDDLIVNSRIHLSSDALWIADALEEVSLKMESLLTGNHEFSEAFVVHADLHHGNFLYTPEGLRVFDFDDCCRHYLAFDLALPVYYVFFPELAVNGSQKALETLGNFIAPYLQGYLDEFPMARESIGDWLTAFPTIMRFRDSVMSVFCAKKGYSLGNRRLKDIRDGTSYDVLEEFLKRVPDCSFMQKSD</sequence>
<evidence type="ECO:0000259" key="2">
    <source>
        <dbReference type="Pfam" id="PF01636"/>
    </source>
</evidence>
<organism evidence="3 4">
    <name type="scientific">Candidatus Wallbacteria bacterium HGW-Wallbacteria-1</name>
    <dbReference type="NCBI Taxonomy" id="2013854"/>
    <lineage>
        <taxon>Bacteria</taxon>
        <taxon>Candidatus Walliibacteriota</taxon>
    </lineage>
</organism>
<dbReference type="GO" id="GO:0004413">
    <property type="term" value="F:homoserine kinase activity"/>
    <property type="evidence" value="ECO:0007669"/>
    <property type="project" value="TreeGrafter"/>
</dbReference>
<name>A0A2N1PKT7_9BACT</name>
<dbReference type="EMBL" id="PGXC01000029">
    <property type="protein sequence ID" value="PKK88958.1"/>
    <property type="molecule type" value="Genomic_DNA"/>
</dbReference>
<dbReference type="Proteomes" id="UP000233256">
    <property type="component" value="Unassembled WGS sequence"/>
</dbReference>
<dbReference type="GO" id="GO:0009088">
    <property type="term" value="P:threonine biosynthetic process"/>
    <property type="evidence" value="ECO:0007669"/>
    <property type="project" value="TreeGrafter"/>
</dbReference>
<reference evidence="3 4" key="1">
    <citation type="journal article" date="2017" name="ISME J.">
        <title>Potential for microbial H2 and metal transformations associated with novel bacteria and archaea in deep terrestrial subsurface sediments.</title>
        <authorList>
            <person name="Hernsdorf A.W."/>
            <person name="Amano Y."/>
            <person name="Miyakawa K."/>
            <person name="Ise K."/>
            <person name="Suzuki Y."/>
            <person name="Anantharaman K."/>
            <person name="Probst A."/>
            <person name="Burstein D."/>
            <person name="Thomas B.C."/>
            <person name="Banfield J.F."/>
        </authorList>
    </citation>
    <scope>NUCLEOTIDE SEQUENCE [LARGE SCALE GENOMIC DNA]</scope>
    <source>
        <strain evidence="3">HGW-Wallbacteria-1</strain>
    </source>
</reference>
<dbReference type="InterPro" id="IPR002575">
    <property type="entry name" value="Aminoglycoside_PTrfase"/>
</dbReference>
<dbReference type="InterPro" id="IPR050249">
    <property type="entry name" value="Pseudomonas-type_ThrB"/>
</dbReference>
<evidence type="ECO:0000313" key="4">
    <source>
        <dbReference type="Proteomes" id="UP000233256"/>
    </source>
</evidence>
<accession>A0A2N1PKT7</accession>
<proteinExistence type="inferred from homology"/>
<gene>
    <name evidence="3" type="ORF">CVV64_16440</name>
</gene>
<dbReference type="Pfam" id="PF01636">
    <property type="entry name" value="APH"/>
    <property type="match status" value="1"/>
</dbReference>
<feature type="domain" description="Aminoglycoside phosphotransferase" evidence="2">
    <location>
        <begin position="30"/>
        <end position="288"/>
    </location>
</feature>
<dbReference type="Gene3D" id="3.90.1200.10">
    <property type="match status" value="1"/>
</dbReference>
<dbReference type="AlphaFoldDB" id="A0A2N1PKT7"/>
<dbReference type="SUPFAM" id="SSF56112">
    <property type="entry name" value="Protein kinase-like (PK-like)"/>
    <property type="match status" value="1"/>
</dbReference>
<protein>
    <recommendedName>
        <fullName evidence="2">Aminoglycoside phosphotransferase domain-containing protein</fullName>
    </recommendedName>
</protein>
<dbReference type="PANTHER" id="PTHR21064:SF6">
    <property type="entry name" value="AMINOGLYCOSIDE PHOSPHOTRANSFERASE DOMAIN-CONTAINING PROTEIN"/>
    <property type="match status" value="1"/>
</dbReference>
<dbReference type="InterPro" id="IPR011009">
    <property type="entry name" value="Kinase-like_dom_sf"/>
</dbReference>